<proteinExistence type="predicted"/>
<dbReference type="Proteomes" id="UP001064048">
    <property type="component" value="Chromosome 6"/>
</dbReference>
<protein>
    <submittedName>
        <fullName evidence="1">Uncharacterized protein</fullName>
    </submittedName>
</protein>
<organism evidence="1 2">
    <name type="scientific">Choristoneura fumiferana</name>
    <name type="common">Spruce budworm moth</name>
    <name type="synonym">Archips fumiferana</name>
    <dbReference type="NCBI Taxonomy" id="7141"/>
    <lineage>
        <taxon>Eukaryota</taxon>
        <taxon>Metazoa</taxon>
        <taxon>Ecdysozoa</taxon>
        <taxon>Arthropoda</taxon>
        <taxon>Hexapoda</taxon>
        <taxon>Insecta</taxon>
        <taxon>Pterygota</taxon>
        <taxon>Neoptera</taxon>
        <taxon>Endopterygota</taxon>
        <taxon>Lepidoptera</taxon>
        <taxon>Glossata</taxon>
        <taxon>Ditrysia</taxon>
        <taxon>Tortricoidea</taxon>
        <taxon>Tortricidae</taxon>
        <taxon>Tortricinae</taxon>
        <taxon>Choristoneura</taxon>
    </lineage>
</organism>
<gene>
    <name evidence="1" type="ORF">MSG28_004170</name>
</gene>
<dbReference type="EMBL" id="CM046106">
    <property type="protein sequence ID" value="KAI8436043.1"/>
    <property type="molecule type" value="Genomic_DNA"/>
</dbReference>
<accession>A0ACC0KID9</accession>
<name>A0ACC0KID9_CHOFU</name>
<evidence type="ECO:0000313" key="2">
    <source>
        <dbReference type="Proteomes" id="UP001064048"/>
    </source>
</evidence>
<reference evidence="1 2" key="1">
    <citation type="journal article" date="2022" name="Genome Biol. Evol.">
        <title>The Spruce Budworm Genome: Reconstructing the Evolutionary History of Antifreeze Proteins.</title>
        <authorList>
            <person name="Beliveau C."/>
            <person name="Gagne P."/>
            <person name="Picq S."/>
            <person name="Vernygora O."/>
            <person name="Keeling C.I."/>
            <person name="Pinkney K."/>
            <person name="Doucet D."/>
            <person name="Wen F."/>
            <person name="Johnston J.S."/>
            <person name="Maaroufi H."/>
            <person name="Boyle B."/>
            <person name="Laroche J."/>
            <person name="Dewar K."/>
            <person name="Juretic N."/>
            <person name="Blackburn G."/>
            <person name="Nisole A."/>
            <person name="Brunet B."/>
            <person name="Brandao M."/>
            <person name="Lumley L."/>
            <person name="Duan J."/>
            <person name="Quan G."/>
            <person name="Lucarotti C.J."/>
            <person name="Roe A.D."/>
            <person name="Sperling F.A.H."/>
            <person name="Levesque R.C."/>
            <person name="Cusson M."/>
        </authorList>
    </citation>
    <scope>NUCLEOTIDE SEQUENCE [LARGE SCALE GENOMIC DNA]</scope>
    <source>
        <strain evidence="1">Glfc:IPQL:Cfum</strain>
    </source>
</reference>
<comment type="caution">
    <text evidence="1">The sequence shown here is derived from an EMBL/GenBank/DDBJ whole genome shotgun (WGS) entry which is preliminary data.</text>
</comment>
<sequence length="198" mass="23401">MGTIITMLRTVLTLTFLIHNLEALYNFANATQKYIDYKIKYKKSYDNIEVEKSHYMNFIDNLNTITALNENSTDNITIYVLNKYADLDPAEVRHRYSINLKPYSKVNKGGDNKELLRSDNGIEITNTNLYDLNDADELYERYVTKHRRNITKERDRLIHYYRFVKTLVEKNRNAFEGKGNLALNDKADAVKRKDDFFY</sequence>
<evidence type="ECO:0000313" key="1">
    <source>
        <dbReference type="EMBL" id="KAI8436043.1"/>
    </source>
</evidence>
<keyword evidence="2" id="KW-1185">Reference proteome</keyword>